<feature type="compositionally biased region" description="Basic and acidic residues" evidence="1">
    <location>
        <begin position="131"/>
        <end position="142"/>
    </location>
</feature>
<name>A0A644Z172_9ZZZZ</name>
<gene>
    <name evidence="2" type="ORF">SDC9_81217</name>
</gene>
<feature type="region of interest" description="Disordered" evidence="1">
    <location>
        <begin position="118"/>
        <end position="142"/>
    </location>
</feature>
<evidence type="ECO:0000313" key="2">
    <source>
        <dbReference type="EMBL" id="MPM34630.1"/>
    </source>
</evidence>
<protein>
    <submittedName>
        <fullName evidence="2">Uncharacterized protein</fullName>
    </submittedName>
</protein>
<dbReference type="EMBL" id="VSSQ01007030">
    <property type="protein sequence ID" value="MPM34630.1"/>
    <property type="molecule type" value="Genomic_DNA"/>
</dbReference>
<sequence>MVPAAIRANLNDTHLELTELVLHLRELLVRLDAPGELPELVTENVVQQRQPVGDADWAVASGQCAVMQSRSDEQGIRVTGVETGQQCLWMTHRFEGRPPLQGVAHLLTLGAEALRSHAHKPKPVSQPGRFGRVDAGRQRLVG</sequence>
<accession>A0A644Z172</accession>
<dbReference type="AlphaFoldDB" id="A0A644Z172"/>
<evidence type="ECO:0000256" key="1">
    <source>
        <dbReference type="SAM" id="MobiDB-lite"/>
    </source>
</evidence>
<proteinExistence type="predicted"/>
<reference evidence="2" key="1">
    <citation type="submission" date="2019-08" db="EMBL/GenBank/DDBJ databases">
        <authorList>
            <person name="Kucharzyk K."/>
            <person name="Murdoch R.W."/>
            <person name="Higgins S."/>
            <person name="Loffler F."/>
        </authorList>
    </citation>
    <scope>NUCLEOTIDE SEQUENCE</scope>
</reference>
<organism evidence="2">
    <name type="scientific">bioreactor metagenome</name>
    <dbReference type="NCBI Taxonomy" id="1076179"/>
    <lineage>
        <taxon>unclassified sequences</taxon>
        <taxon>metagenomes</taxon>
        <taxon>ecological metagenomes</taxon>
    </lineage>
</organism>
<comment type="caution">
    <text evidence="2">The sequence shown here is derived from an EMBL/GenBank/DDBJ whole genome shotgun (WGS) entry which is preliminary data.</text>
</comment>